<dbReference type="eggNOG" id="COG0023">
    <property type="taxonomic scope" value="Bacteria"/>
</dbReference>
<evidence type="ECO:0000259" key="4">
    <source>
        <dbReference type="PROSITE" id="PS50296"/>
    </source>
</evidence>
<comment type="similarity">
    <text evidence="1">Belongs to the SUI1 family.</text>
</comment>
<dbReference type="NCBIfam" id="TIGR01158">
    <property type="entry name" value="SUI1_rel"/>
    <property type="match status" value="1"/>
</dbReference>
<dbReference type="OrthoDB" id="9792915at2"/>
<dbReference type="AlphaFoldDB" id="U7D9J7"/>
<dbReference type="InterPro" id="IPR036877">
    <property type="entry name" value="SUI1_dom_sf"/>
</dbReference>
<dbReference type="EMBL" id="ASJR01000005">
    <property type="protein sequence ID" value="ERP38697.1"/>
    <property type="molecule type" value="Genomic_DNA"/>
</dbReference>
<keyword evidence="2" id="KW-0810">Translation regulation</keyword>
<dbReference type="Gene3D" id="3.30.780.10">
    <property type="entry name" value="SUI1-like domain"/>
    <property type="match status" value="1"/>
</dbReference>
<organism evidence="5 6">
    <name type="scientific">Chitinivibrio alkaliphilus ACht1</name>
    <dbReference type="NCBI Taxonomy" id="1313304"/>
    <lineage>
        <taxon>Bacteria</taxon>
        <taxon>Pseudomonadati</taxon>
        <taxon>Fibrobacterota</taxon>
        <taxon>Chitinivibrionia</taxon>
        <taxon>Chitinivibrionales</taxon>
        <taxon>Chitinivibrionaceae</taxon>
        <taxon>Chitinivibrio</taxon>
    </lineage>
</organism>
<dbReference type="GO" id="GO:0006417">
    <property type="term" value="P:regulation of translation"/>
    <property type="evidence" value="ECO:0007669"/>
    <property type="project" value="UniProtKB-KW"/>
</dbReference>
<evidence type="ECO:0000256" key="1">
    <source>
        <dbReference type="ARBA" id="ARBA00005422"/>
    </source>
</evidence>
<dbReference type="CDD" id="cd11567">
    <property type="entry name" value="YciH_like"/>
    <property type="match status" value="1"/>
</dbReference>
<dbReference type="InterPro" id="IPR005872">
    <property type="entry name" value="SUI1_arc_bac"/>
</dbReference>
<dbReference type="PANTHER" id="PTHR12789">
    <property type="entry name" value="DENSITY-REGULATED PROTEIN HOMOLOG"/>
    <property type="match status" value="1"/>
</dbReference>
<dbReference type="GO" id="GO:0003743">
    <property type="term" value="F:translation initiation factor activity"/>
    <property type="evidence" value="ECO:0007669"/>
    <property type="project" value="UniProtKB-KW"/>
</dbReference>
<gene>
    <name evidence="5" type="ORF">CALK_0714</name>
</gene>
<protein>
    <submittedName>
        <fullName evidence="5">Translation initiation factor SUI1</fullName>
    </submittedName>
</protein>
<dbReference type="PIRSF" id="PIRSF037511">
    <property type="entry name" value="Transl_init_SUI1_pro"/>
    <property type="match status" value="1"/>
</dbReference>
<evidence type="ECO:0000256" key="2">
    <source>
        <dbReference type="ARBA" id="ARBA00022845"/>
    </source>
</evidence>
<dbReference type="InterPro" id="IPR050318">
    <property type="entry name" value="DENR/SUI1_TIF"/>
</dbReference>
<evidence type="ECO:0000313" key="5">
    <source>
        <dbReference type="EMBL" id="ERP38697.1"/>
    </source>
</evidence>
<dbReference type="Pfam" id="PF01253">
    <property type="entry name" value="SUI1"/>
    <property type="match status" value="1"/>
</dbReference>
<dbReference type="STRING" id="1313304.CALK_0714"/>
<dbReference type="PANTHER" id="PTHR12789:SF0">
    <property type="entry name" value="DENSITY-REGULATED PROTEIN"/>
    <property type="match status" value="1"/>
</dbReference>
<keyword evidence="3" id="KW-0648">Protein biosynthesis</keyword>
<dbReference type="Proteomes" id="UP000017148">
    <property type="component" value="Unassembled WGS sequence"/>
</dbReference>
<proteinExistence type="inferred from homology"/>
<dbReference type="GO" id="GO:0001731">
    <property type="term" value="P:formation of translation preinitiation complex"/>
    <property type="evidence" value="ECO:0007669"/>
    <property type="project" value="TreeGrafter"/>
</dbReference>
<reference evidence="5 6" key="1">
    <citation type="journal article" date="2013" name="Environ. Microbiol.">
        <title>Genome analysis of Chitinivibrio alkaliphilus gen. nov., sp. nov., a novel extremely haloalkaliphilic anaerobic chitinolytic bacterium from the candidate phylum Termite Group 3.</title>
        <authorList>
            <person name="Sorokin D.Y."/>
            <person name="Gumerov V.M."/>
            <person name="Rakitin A.L."/>
            <person name="Beletsky A.V."/>
            <person name="Damste J.S."/>
            <person name="Muyzer G."/>
            <person name="Mardanov A.V."/>
            <person name="Ravin N.V."/>
        </authorList>
    </citation>
    <scope>NUCLEOTIDE SEQUENCE [LARGE SCALE GENOMIC DNA]</scope>
    <source>
        <strain evidence="5 6">ACht1</strain>
    </source>
</reference>
<dbReference type="GO" id="GO:0002188">
    <property type="term" value="P:translation reinitiation"/>
    <property type="evidence" value="ECO:0007669"/>
    <property type="project" value="TreeGrafter"/>
</dbReference>
<evidence type="ECO:0000256" key="3">
    <source>
        <dbReference type="ARBA" id="ARBA00022917"/>
    </source>
</evidence>
<evidence type="ECO:0000313" key="6">
    <source>
        <dbReference type="Proteomes" id="UP000017148"/>
    </source>
</evidence>
<accession>U7D9J7</accession>
<dbReference type="SUPFAM" id="SSF55159">
    <property type="entry name" value="eIF1-like"/>
    <property type="match status" value="1"/>
</dbReference>
<comment type="caution">
    <text evidence="5">The sequence shown here is derived from an EMBL/GenBank/DDBJ whole genome shotgun (WGS) entry which is preliminary data.</text>
</comment>
<sequence length="116" mass="12483">MSSSLVYSTDSGRVCPQCEQPQNRCECKQQSSAHTAPQGVVYLRRETKGRKGKGVTCITGLALSDMACKLLAKELKQTCGCGGTVRNGEIEIQGDVRTTLKKILEKKGYVCKIAGA</sequence>
<dbReference type="PROSITE" id="PS50296">
    <property type="entry name" value="SUI1"/>
    <property type="match status" value="1"/>
</dbReference>
<dbReference type="PATRIC" id="fig|1313304.3.peg.684"/>
<feature type="domain" description="SUI1" evidence="4">
    <location>
        <begin position="42"/>
        <end position="108"/>
    </location>
</feature>
<keyword evidence="5" id="KW-0396">Initiation factor</keyword>
<name>U7D9J7_9BACT</name>
<dbReference type="RefSeq" id="WP_022636232.1">
    <property type="nucleotide sequence ID" value="NZ_ASJR01000005.1"/>
</dbReference>
<dbReference type="InterPro" id="IPR001950">
    <property type="entry name" value="SUI1"/>
</dbReference>
<dbReference type="GO" id="GO:0003729">
    <property type="term" value="F:mRNA binding"/>
    <property type="evidence" value="ECO:0007669"/>
    <property type="project" value="TreeGrafter"/>
</dbReference>
<keyword evidence="6" id="KW-1185">Reference proteome</keyword>